<reference evidence="1" key="2">
    <citation type="journal article" date="2015" name="Data Brief">
        <title>Shoot transcriptome of the giant reed, Arundo donax.</title>
        <authorList>
            <person name="Barrero R.A."/>
            <person name="Guerrero F.D."/>
            <person name="Moolhuijzen P."/>
            <person name="Goolsby J.A."/>
            <person name="Tidwell J."/>
            <person name="Bellgard S.E."/>
            <person name="Bellgard M.I."/>
        </authorList>
    </citation>
    <scope>NUCLEOTIDE SEQUENCE</scope>
    <source>
        <tissue evidence="1">Shoot tissue taken approximately 20 cm above the soil surface</tissue>
    </source>
</reference>
<sequence>MLFLYLQFAGARYFHLFVDVSPEYLEK</sequence>
<protein>
    <submittedName>
        <fullName evidence="1">Uncharacterized protein</fullName>
    </submittedName>
</protein>
<evidence type="ECO:0000313" key="1">
    <source>
        <dbReference type="EMBL" id="JAE01350.1"/>
    </source>
</evidence>
<accession>A0A0A9EKR2</accession>
<dbReference type="EMBL" id="GBRH01196546">
    <property type="protein sequence ID" value="JAE01350.1"/>
    <property type="molecule type" value="Transcribed_RNA"/>
</dbReference>
<dbReference type="AlphaFoldDB" id="A0A0A9EKR2"/>
<organism evidence="1">
    <name type="scientific">Arundo donax</name>
    <name type="common">Giant reed</name>
    <name type="synonym">Donax arundinaceus</name>
    <dbReference type="NCBI Taxonomy" id="35708"/>
    <lineage>
        <taxon>Eukaryota</taxon>
        <taxon>Viridiplantae</taxon>
        <taxon>Streptophyta</taxon>
        <taxon>Embryophyta</taxon>
        <taxon>Tracheophyta</taxon>
        <taxon>Spermatophyta</taxon>
        <taxon>Magnoliopsida</taxon>
        <taxon>Liliopsida</taxon>
        <taxon>Poales</taxon>
        <taxon>Poaceae</taxon>
        <taxon>PACMAD clade</taxon>
        <taxon>Arundinoideae</taxon>
        <taxon>Arundineae</taxon>
        <taxon>Arundo</taxon>
    </lineage>
</organism>
<proteinExistence type="predicted"/>
<reference evidence="1" key="1">
    <citation type="submission" date="2014-09" db="EMBL/GenBank/DDBJ databases">
        <authorList>
            <person name="Magalhaes I.L.F."/>
            <person name="Oliveira U."/>
            <person name="Santos F.R."/>
            <person name="Vidigal T.H.D.A."/>
            <person name="Brescovit A.D."/>
            <person name="Santos A.J."/>
        </authorList>
    </citation>
    <scope>NUCLEOTIDE SEQUENCE</scope>
    <source>
        <tissue evidence="1">Shoot tissue taken approximately 20 cm above the soil surface</tissue>
    </source>
</reference>
<name>A0A0A9EKR2_ARUDO</name>